<protein>
    <submittedName>
        <fullName evidence="1">Pyruvate carboxylase 1</fullName>
    </submittedName>
</protein>
<dbReference type="Proteomes" id="UP000717585">
    <property type="component" value="Unassembled WGS sequence"/>
</dbReference>
<evidence type="ECO:0000313" key="2">
    <source>
        <dbReference type="Proteomes" id="UP000717585"/>
    </source>
</evidence>
<name>A0A8J6B193_9EUKA</name>
<gene>
    <name evidence="1" type="ORF">J8273_7137</name>
</gene>
<keyword evidence="2" id="KW-1185">Reference proteome</keyword>
<keyword evidence="1" id="KW-0670">Pyruvate</keyword>
<sequence>MIPDPSNCEPDAVAVNMLTQYFNEFILSTESLSPAEIQSEAQRVGKRLYIINRSRGSTASNEMSDMVTKVVDQLEERKVEDKARYDALNFLLDFINGSAYDSEPDVRKRIRSHL</sequence>
<dbReference type="AlphaFoldDB" id="A0A8J6B193"/>
<organism evidence="1 2">
    <name type="scientific">Carpediemonas membranifera</name>
    <dbReference type="NCBI Taxonomy" id="201153"/>
    <lineage>
        <taxon>Eukaryota</taxon>
        <taxon>Metamonada</taxon>
        <taxon>Carpediemonas-like organisms</taxon>
        <taxon>Carpediemonas</taxon>
    </lineage>
</organism>
<evidence type="ECO:0000313" key="1">
    <source>
        <dbReference type="EMBL" id="KAG9390872.1"/>
    </source>
</evidence>
<proteinExistence type="predicted"/>
<reference evidence="1" key="1">
    <citation type="submission" date="2021-05" db="EMBL/GenBank/DDBJ databases">
        <title>A free-living protist that lacks canonical eukaryotic 1 DNA replication and segregation systems.</title>
        <authorList>
            <person name="Salas-Leiva D.E."/>
            <person name="Tromer E.C."/>
            <person name="Curtis B.A."/>
            <person name="Jerlstrom-Hultqvist J."/>
            <person name="Kolisko M."/>
            <person name="Yi Z."/>
            <person name="Salas-Leiva J.S."/>
            <person name="Gallot-Lavallee L."/>
            <person name="Kops G.J.P.L."/>
            <person name="Archibald J.M."/>
            <person name="Simpson A.G.B."/>
            <person name="Roger A.J."/>
        </authorList>
    </citation>
    <scope>NUCLEOTIDE SEQUENCE</scope>
    <source>
        <strain evidence="1">BICM</strain>
    </source>
</reference>
<accession>A0A8J6B193</accession>
<dbReference type="EMBL" id="JAHDYR010000062">
    <property type="protein sequence ID" value="KAG9390872.1"/>
    <property type="molecule type" value="Genomic_DNA"/>
</dbReference>
<comment type="caution">
    <text evidence="1">The sequence shown here is derived from an EMBL/GenBank/DDBJ whole genome shotgun (WGS) entry which is preliminary data.</text>
</comment>